<dbReference type="EMBL" id="VULR01000001">
    <property type="protein sequence ID" value="MSS42196.1"/>
    <property type="molecule type" value="Genomic_DNA"/>
</dbReference>
<evidence type="ECO:0000256" key="1">
    <source>
        <dbReference type="ARBA" id="ARBA00008814"/>
    </source>
</evidence>
<dbReference type="InterPro" id="IPR054828">
    <property type="entry name" value="Vit_B12_bind_prot"/>
</dbReference>
<sequence length="319" mass="35855">MKRFKNKKILMLVLVLALTLVAFTGCGNSNKAEDNNEKVETEGENSAYPLEVEDQFKNKVTIEKEPERIVSLAPSHTEILFSLGLEDKIVGVTSFCDYPEEAKEKDKIGDYEGINIEKVIELEPDLVVQYGKGDEGINSKIKEAGIPIVSYEPESIDEVINTINEIGKITGKEEEAKKITEDMKAKKDEIVDKVKDEERAKVFYEIWHDPLMAAGPGSFMDELINLAGGENIAKDAKEEYTEFDQEQLIERNPDIYLAAEDTEDKTVESIKSRPGYETINAVKNDKVYLLEPNIVSRPGPRIVEALELVAKTLHPDLFE</sequence>
<dbReference type="NCBIfam" id="NF038402">
    <property type="entry name" value="TroA_like"/>
    <property type="match status" value="1"/>
</dbReference>
<feature type="chain" id="PRO_5038886010" evidence="3">
    <location>
        <begin position="25"/>
        <end position="319"/>
    </location>
</feature>
<dbReference type="Gene3D" id="3.40.50.1980">
    <property type="entry name" value="Nitrogenase molybdenum iron protein domain"/>
    <property type="match status" value="2"/>
</dbReference>
<protein>
    <submittedName>
        <fullName evidence="5">Cobalamin-binding protein</fullName>
    </submittedName>
</protein>
<proteinExistence type="inferred from homology"/>
<feature type="domain" description="Fe/B12 periplasmic-binding" evidence="4">
    <location>
        <begin position="68"/>
        <end position="317"/>
    </location>
</feature>
<dbReference type="InterPro" id="IPR050902">
    <property type="entry name" value="ABC_Transporter_SBP"/>
</dbReference>
<keyword evidence="2 3" id="KW-0732">Signal</keyword>
<dbReference type="AlphaFoldDB" id="A0A844FDZ3"/>
<dbReference type="PANTHER" id="PTHR30535">
    <property type="entry name" value="VITAMIN B12-BINDING PROTEIN"/>
    <property type="match status" value="1"/>
</dbReference>
<comment type="similarity">
    <text evidence="1">Belongs to the bacterial solute-binding protein 8 family.</text>
</comment>
<feature type="signal peptide" evidence="3">
    <location>
        <begin position="1"/>
        <end position="24"/>
    </location>
</feature>
<dbReference type="PANTHER" id="PTHR30535:SF34">
    <property type="entry name" value="MOLYBDATE-BINDING PROTEIN MOLA"/>
    <property type="match status" value="1"/>
</dbReference>
<dbReference type="GO" id="GO:0071281">
    <property type="term" value="P:cellular response to iron ion"/>
    <property type="evidence" value="ECO:0007669"/>
    <property type="project" value="TreeGrafter"/>
</dbReference>
<dbReference type="OrthoDB" id="9816357at2"/>
<evidence type="ECO:0000313" key="6">
    <source>
        <dbReference type="Proteomes" id="UP000462760"/>
    </source>
</evidence>
<gene>
    <name evidence="5" type="ORF">FYJ27_00385</name>
</gene>
<dbReference type="PROSITE" id="PS51257">
    <property type="entry name" value="PROKAR_LIPOPROTEIN"/>
    <property type="match status" value="1"/>
</dbReference>
<dbReference type="RefSeq" id="WP_154481419.1">
    <property type="nucleotide sequence ID" value="NZ_JBCLQA010000001.1"/>
</dbReference>
<evidence type="ECO:0000256" key="2">
    <source>
        <dbReference type="ARBA" id="ARBA00022729"/>
    </source>
</evidence>
<dbReference type="Proteomes" id="UP000462760">
    <property type="component" value="Unassembled WGS sequence"/>
</dbReference>
<reference evidence="5 6" key="1">
    <citation type="submission" date="2019-08" db="EMBL/GenBank/DDBJ databases">
        <title>In-depth cultivation of the pig gut microbiome towards novel bacterial diversity and tailored functional studies.</title>
        <authorList>
            <person name="Wylensek D."/>
            <person name="Hitch T.C.A."/>
            <person name="Clavel T."/>
        </authorList>
    </citation>
    <scope>NUCLEOTIDE SEQUENCE [LARGE SCALE GENOMIC DNA]</scope>
    <source>
        <strain evidence="5 6">Med78-601-WT-4W-RMD-3</strain>
    </source>
</reference>
<comment type="caution">
    <text evidence="5">The sequence shown here is derived from an EMBL/GenBank/DDBJ whole genome shotgun (WGS) entry which is preliminary data.</text>
</comment>
<evidence type="ECO:0000313" key="5">
    <source>
        <dbReference type="EMBL" id="MSS42196.1"/>
    </source>
</evidence>
<name>A0A844FDZ3_9FIRM</name>
<dbReference type="InterPro" id="IPR002491">
    <property type="entry name" value="ABC_transptr_periplasmic_BD"/>
</dbReference>
<evidence type="ECO:0000256" key="3">
    <source>
        <dbReference type="SAM" id="SignalP"/>
    </source>
</evidence>
<dbReference type="PROSITE" id="PS50983">
    <property type="entry name" value="FE_B12_PBP"/>
    <property type="match status" value="1"/>
</dbReference>
<accession>A0A844FDZ3</accession>
<dbReference type="Pfam" id="PF01497">
    <property type="entry name" value="Peripla_BP_2"/>
    <property type="match status" value="1"/>
</dbReference>
<dbReference type="SUPFAM" id="SSF53807">
    <property type="entry name" value="Helical backbone' metal receptor"/>
    <property type="match status" value="1"/>
</dbReference>
<dbReference type="CDD" id="cd01144">
    <property type="entry name" value="BtuF"/>
    <property type="match status" value="1"/>
</dbReference>
<organism evidence="5 6">
    <name type="scientific">Anaerosalibacter bizertensis</name>
    <dbReference type="NCBI Taxonomy" id="932217"/>
    <lineage>
        <taxon>Bacteria</taxon>
        <taxon>Bacillati</taxon>
        <taxon>Bacillota</taxon>
        <taxon>Tissierellia</taxon>
        <taxon>Tissierellales</taxon>
        <taxon>Sporanaerobacteraceae</taxon>
        <taxon>Anaerosalibacter</taxon>
    </lineage>
</organism>
<evidence type="ECO:0000259" key="4">
    <source>
        <dbReference type="PROSITE" id="PS50983"/>
    </source>
</evidence>